<dbReference type="GO" id="GO:0046336">
    <property type="term" value="P:ethanolamine catabolic process"/>
    <property type="evidence" value="ECO:0007669"/>
    <property type="project" value="UniProtKB-UniPathway"/>
</dbReference>
<sequence length="136" mass="14965">MSLPIQGRICLRNWVYQTPFPLYGILTITPSEASIIACDIATKSGAVKIGFLDRFTGAVVLTGDVSAIEYALSQVTRTLGEMMRFTACPLREPDVMQRMMLIGPSQCGKTSLTQCLRGRKYSLSENAGNRLVPDHH</sequence>
<evidence type="ECO:0000256" key="1">
    <source>
        <dbReference type="ARBA" id="ARBA00005095"/>
    </source>
</evidence>
<proteinExistence type="predicted"/>
<reference evidence="5 6" key="1">
    <citation type="submission" date="2018-06" db="EMBL/GenBank/DDBJ databases">
        <authorList>
            <consortium name="Pathogen Informatics"/>
            <person name="Doyle S."/>
        </authorList>
    </citation>
    <scope>NUCLEOTIDE SEQUENCE [LARGE SCALE GENOMIC DNA]</scope>
    <source>
        <strain evidence="5 6">NCTC10418</strain>
    </source>
</reference>
<comment type="subcellular location">
    <subcellularLocation>
        <location evidence="2">Bacterial microcompartment</location>
    </subcellularLocation>
</comment>
<dbReference type="PANTHER" id="PTHR40449:SF2">
    <property type="entry name" value="BACTERIAL MICROCOMPARTMENT SHELL PROTEIN EUTS"/>
    <property type="match status" value="1"/>
</dbReference>
<dbReference type="InterPro" id="IPR009307">
    <property type="entry name" value="EutS/PduU/CutR"/>
</dbReference>
<dbReference type="GO" id="GO:0031469">
    <property type="term" value="C:bacterial microcompartment"/>
    <property type="evidence" value="ECO:0007669"/>
    <property type="project" value="UniProtKB-SubCell"/>
</dbReference>
<dbReference type="SMART" id="SM00877">
    <property type="entry name" value="BMC"/>
    <property type="match status" value="1"/>
</dbReference>
<dbReference type="Proteomes" id="UP000255460">
    <property type="component" value="Unassembled WGS sequence"/>
</dbReference>
<protein>
    <submittedName>
        <fullName evidence="5">Putative propanediol utilization polyhedral bodies PduU</fullName>
    </submittedName>
</protein>
<organism evidence="5 6">
    <name type="scientific">Escherichia coli</name>
    <dbReference type="NCBI Taxonomy" id="562"/>
    <lineage>
        <taxon>Bacteria</taxon>
        <taxon>Pseudomonadati</taxon>
        <taxon>Pseudomonadota</taxon>
        <taxon>Gammaproteobacteria</taxon>
        <taxon>Enterobacterales</taxon>
        <taxon>Enterobacteriaceae</taxon>
        <taxon>Escherichia</taxon>
    </lineage>
</organism>
<dbReference type="InterPro" id="IPR037233">
    <property type="entry name" value="CcmK-like_sf"/>
</dbReference>
<dbReference type="GO" id="GO:0005524">
    <property type="term" value="F:ATP binding"/>
    <property type="evidence" value="ECO:0007669"/>
    <property type="project" value="InterPro"/>
</dbReference>
<dbReference type="AlphaFoldDB" id="A0A376KSP1"/>
<dbReference type="UniPathway" id="UPA00560"/>
<dbReference type="EMBL" id="UFZQ01000001">
    <property type="protein sequence ID" value="STE85372.1"/>
    <property type="molecule type" value="Genomic_DNA"/>
</dbReference>
<gene>
    <name evidence="5" type="primary">pduU</name>
    <name evidence="5" type="ORF">NCTC10418_02975</name>
</gene>
<dbReference type="GO" id="GO:0006576">
    <property type="term" value="P:biogenic amine metabolic process"/>
    <property type="evidence" value="ECO:0007669"/>
    <property type="project" value="InterPro"/>
</dbReference>
<evidence type="ECO:0000313" key="5">
    <source>
        <dbReference type="EMBL" id="STE85372.1"/>
    </source>
</evidence>
<feature type="domain" description="Bacterial microcompartment" evidence="4">
    <location>
        <begin position="21"/>
        <end position="93"/>
    </location>
</feature>
<evidence type="ECO:0000256" key="2">
    <source>
        <dbReference type="ARBA" id="ARBA00024322"/>
    </source>
</evidence>
<evidence type="ECO:0000259" key="4">
    <source>
        <dbReference type="SMART" id="SM00877"/>
    </source>
</evidence>
<dbReference type="Pfam" id="PF00936">
    <property type="entry name" value="BMC"/>
    <property type="match status" value="1"/>
</dbReference>
<name>A0A376KSP1_ECOLX</name>
<dbReference type="InterPro" id="IPR000249">
    <property type="entry name" value="BMC_dom"/>
</dbReference>
<dbReference type="SUPFAM" id="SSF143414">
    <property type="entry name" value="CcmK-like"/>
    <property type="match status" value="1"/>
</dbReference>
<dbReference type="PANTHER" id="PTHR40449">
    <property type="entry name" value="ETHANOLAMINE UTILIZATION PROTEIN EUTS"/>
    <property type="match status" value="1"/>
</dbReference>
<evidence type="ECO:0000313" key="6">
    <source>
        <dbReference type="Proteomes" id="UP000255460"/>
    </source>
</evidence>
<comment type="pathway">
    <text evidence="1">Amine and polyamine degradation; ethanolamine degradation.</text>
</comment>
<evidence type="ECO:0000256" key="3">
    <source>
        <dbReference type="ARBA" id="ARBA00024446"/>
    </source>
</evidence>
<dbReference type="InterPro" id="IPR012381">
    <property type="entry name" value="EutP_PduV"/>
</dbReference>
<keyword evidence="3" id="KW-1283">Bacterial microcompartment</keyword>
<accession>A0A376KSP1</accession>
<dbReference type="Pfam" id="PF10662">
    <property type="entry name" value="PduV-EutP"/>
    <property type="match status" value="1"/>
</dbReference>
<dbReference type="Gene3D" id="3.30.70.1710">
    <property type="match status" value="1"/>
</dbReference>